<feature type="region of interest" description="Disordered" evidence="1">
    <location>
        <begin position="593"/>
        <end position="612"/>
    </location>
</feature>
<feature type="compositionally biased region" description="Low complexity" evidence="1">
    <location>
        <begin position="1144"/>
        <end position="1159"/>
    </location>
</feature>
<feature type="region of interest" description="Disordered" evidence="1">
    <location>
        <begin position="1555"/>
        <end position="1574"/>
    </location>
</feature>
<feature type="compositionally biased region" description="Low complexity" evidence="1">
    <location>
        <begin position="489"/>
        <end position="520"/>
    </location>
</feature>
<feature type="compositionally biased region" description="Low complexity" evidence="1">
    <location>
        <begin position="1271"/>
        <end position="1293"/>
    </location>
</feature>
<dbReference type="Gene3D" id="1.25.40.990">
    <property type="match status" value="1"/>
</dbReference>
<feature type="compositionally biased region" description="Low complexity" evidence="1">
    <location>
        <begin position="1735"/>
        <end position="1747"/>
    </location>
</feature>
<feature type="compositionally biased region" description="Basic and acidic residues" evidence="1">
    <location>
        <begin position="1971"/>
        <end position="1983"/>
    </location>
</feature>
<feature type="compositionally biased region" description="Gly residues" evidence="1">
    <location>
        <begin position="654"/>
        <end position="664"/>
    </location>
</feature>
<gene>
    <name evidence="3" type="primary">SAC3</name>
    <name evidence="3" type="ORF">SEUCBS140593_006922</name>
</gene>
<feature type="region of interest" description="Disordered" evidence="1">
    <location>
        <begin position="1659"/>
        <end position="1689"/>
    </location>
</feature>
<feature type="compositionally biased region" description="Low complexity" evidence="1">
    <location>
        <begin position="1613"/>
        <end position="1626"/>
    </location>
</feature>
<dbReference type="EMBL" id="CAWUHD010000079">
    <property type="protein sequence ID" value="CAK7228460.1"/>
    <property type="molecule type" value="Genomic_DNA"/>
</dbReference>
<feature type="compositionally biased region" description="Low complexity" evidence="1">
    <location>
        <begin position="1414"/>
        <end position="1440"/>
    </location>
</feature>
<feature type="compositionally biased region" description="Polar residues" evidence="1">
    <location>
        <begin position="1180"/>
        <end position="1194"/>
    </location>
</feature>
<keyword evidence="4" id="KW-1185">Reference proteome</keyword>
<evidence type="ECO:0000256" key="1">
    <source>
        <dbReference type="SAM" id="MobiDB-lite"/>
    </source>
</evidence>
<dbReference type="Pfam" id="PF03399">
    <property type="entry name" value="SAC3_GANP"/>
    <property type="match status" value="1"/>
</dbReference>
<feature type="compositionally biased region" description="Acidic residues" evidence="1">
    <location>
        <begin position="1960"/>
        <end position="1970"/>
    </location>
</feature>
<feature type="region of interest" description="Disordered" evidence="1">
    <location>
        <begin position="442"/>
        <end position="531"/>
    </location>
</feature>
<feature type="region of interest" description="Disordered" evidence="1">
    <location>
        <begin position="1"/>
        <end position="42"/>
    </location>
</feature>
<sequence length="2099" mass="225630">MLEPLDVSIEDLRISKKQDTPEPTKKRQSSKQTGKAKNLTKPEVAALSDMCRFVTKDESTAIHRRTTKKFSDMLPAKFEALIEFTDCCNVITPELPKPPAVDPMRKIKIPKVVALPPVTPPTNFTFTFTPGCMDKVEKATPEQTATRRIRARATAARRPKRASEAFAPGPITVSQIVPSRPGEAVKAKAKAHPVRAGDIFCPGNSNISFHGKPEVKAKAKTATESQPPANTEKKLVSPHLVKEPRSVGEEKTKVTQPPPVLKIQYSDKPVLPLEKGLKNLSLEKGTKVLQLVPIQATQKKGSPVKKDEKKPIGLVPAPTVANPVAPLNKAVPAGPRVFTYRKAKYRETQITLGKRNKQEALCISDEFPDPLYKTPDIIPAKTDSRFREITMKMRMLTLSDRTDFSAATTAPATGNPFGAAPVNPFLAKTAPAAATAPENPFQATSKLANPSPFAAASTPSTFGAPSAQPAAPIASSPFSAFGRPTPLEAPATQQQTPAATAQPQQSAFSSAFQTSQPAASGPSSNPFASLHQATPASTSAFGAAPAFGAAGNTATGFQSTPESAGFGQPATFGAPAASTLSAAANPFLATAKLASSTPSPSPSPFSATPTTAAAPAPVATGFGALTGAATKPAAAKKSVHFNLDPVASQQAAQGFGGQDFGAGKPGSTNGFSKLKPATTTSVKPPASGPKDPQSDYAKKIVAQLQKDRLKPPQWPADPGNPANASAMEAFWISYGNYRDKVRASLVKAGLIDDPKVRKRLDEAIDFKGICEEMCPEYEKIERIFQHNVMMSEKTESPDGTMWPSPPLMVKALTRSSAGQEAPLPMDVRTVAALKRTLDHLIDDVLGDDSRLPSVHNFLWDRTRAIRRDFIFHSNMSEEEMLQQIYCFETITRFHATSLHLLSQKGFAPEGFDQRQEREQLSKALLSLLQAYDDCKDRQITCTNECEFRAYFILLNAHDPNFQHKVSEWGMQLWYDSDDVQTAMTLAQSMQSVWDWRGPIKPTAPTTTALGAFATFFRIVESPQVSYTMACLAEMHFVHVRRGILRNMTRAYARARDSPKDLTIAALNSMLRFDTIDEAWDFVIANKLEFSSEDKATAHLVLDKSVQISSMPIPQLFSQNLVERKRAGRSLPEALHRTVYEDAKYTPTQTTTTAPAAKQASDMFVSQSQSPAAPLVKSPTAFPTQASTSVLSGTQPTTSTPSFFTTTPASSTPASTTPSLLGAKPTTSTTTPAASSSVFSELISGADKKDAPPSLFPTTPSTTEVKDKAQGTVSTSVFASPTSTTPPFSPSKSSDLSNLLGLGTTKTPSVFDTKPPATTTAAPATSILSQAGGVTNTTAPTPAASVLFQPAAGSSFSSLFPTSAPPAKETKTNTPPAASTNPLLDAVSAAKTTEPKKSVPDSAKSASSLGEVAKTPAAASSFAPSAPSTQTASSQPFSAPKSQPPPPPPAKTDLMGDFAKWFVKGDNGILSEFQEAFVDHLVRGTFEQFQRNEQERIQREEDEKSWAEALRFKTYNLRVKFFYKWRRIARERALDRRARQARDELKAYRTAKRAEQRAAAEKAAADERKREAEARRMGSKEVKFLEELGYYGEFGVSRKRKATVADDNEQQRASSVSMSVVEQQQQQTHGDEAAMQEAHNASGMLRSMRDEHSNIARVGQEVTQQQQPPPQQPEPQRNPKLPVRSIKEGISNTVSRAKELLSSRISSSGITSNKRHRDSIGSFDDAASISGDSMHSIRSTRSIRSSFSPDGSQVAYYRRSIPGKSRAKSFFTRIPSGTTPTTATAEGDSLTPKKVTNFMRYSKKASDYGFGGAGSSVSGSVSVAGGVSANHNNADKRHNRWSSPGVRQRPATATASPSPSSLASFSNSVAGSGVGSGAPGGGSKVRSSYWRLRAMGMVQMPNKQYLHESLALPMLQDGKRFPGVGNYGLPPVPAWNDETTDGKKTQEGEIDDFSINKDGGVEVDADEDEDEQARAQRYTEERLRRTAMPPSRKRLFSGGGSGQDGAIGATASYARVPRVATAAAAAASSSASVLTSPPDAKKARLSVSPNNAGEAANSSLSEAERVIREMREMADAMDQGRDWFREQTELMKSGTSAWDE</sequence>
<dbReference type="Proteomes" id="UP001642482">
    <property type="component" value="Unassembled WGS sequence"/>
</dbReference>
<feature type="region of interest" description="Disordered" evidence="1">
    <location>
        <begin position="1724"/>
        <end position="1751"/>
    </location>
</feature>
<feature type="region of interest" description="Disordered" evidence="1">
    <location>
        <begin position="1599"/>
        <end position="1633"/>
    </location>
</feature>
<name>A0ABP0C8V7_9PEZI</name>
<feature type="region of interest" description="Disordered" evidence="1">
    <location>
        <begin position="1827"/>
        <end position="1865"/>
    </location>
</feature>
<evidence type="ECO:0000259" key="2">
    <source>
        <dbReference type="Pfam" id="PF03399"/>
    </source>
</evidence>
<proteinExistence type="predicted"/>
<feature type="region of interest" description="Disordered" evidence="1">
    <location>
        <begin position="650"/>
        <end position="695"/>
    </location>
</feature>
<feature type="region of interest" description="Disordered" evidence="1">
    <location>
        <begin position="1141"/>
        <end position="1295"/>
    </location>
</feature>
<feature type="region of interest" description="Disordered" evidence="1">
    <location>
        <begin position="1305"/>
        <end position="1324"/>
    </location>
</feature>
<feature type="compositionally biased region" description="Polar residues" evidence="1">
    <location>
        <begin position="1371"/>
        <end position="1381"/>
    </location>
</feature>
<feature type="compositionally biased region" description="Low complexity" evidence="1">
    <location>
        <begin position="1849"/>
        <end position="1865"/>
    </location>
</feature>
<organism evidence="3 4">
    <name type="scientific">Sporothrix eucalyptigena</name>
    <dbReference type="NCBI Taxonomy" id="1812306"/>
    <lineage>
        <taxon>Eukaryota</taxon>
        <taxon>Fungi</taxon>
        <taxon>Dikarya</taxon>
        <taxon>Ascomycota</taxon>
        <taxon>Pezizomycotina</taxon>
        <taxon>Sordariomycetes</taxon>
        <taxon>Sordariomycetidae</taxon>
        <taxon>Ophiostomatales</taxon>
        <taxon>Ophiostomataceae</taxon>
        <taxon>Sporothrix</taxon>
    </lineage>
</organism>
<evidence type="ECO:0000313" key="4">
    <source>
        <dbReference type="Proteomes" id="UP001642482"/>
    </source>
</evidence>
<reference evidence="3 4" key="1">
    <citation type="submission" date="2024-01" db="EMBL/GenBank/DDBJ databases">
        <authorList>
            <person name="Allen C."/>
            <person name="Tagirdzhanova G."/>
        </authorList>
    </citation>
    <scope>NUCLEOTIDE SEQUENCE [LARGE SCALE GENOMIC DNA]</scope>
</reference>
<dbReference type="PANTHER" id="PTHR12436">
    <property type="entry name" value="80 KDA MCM3-ASSOCIATED PROTEIN"/>
    <property type="match status" value="1"/>
</dbReference>
<feature type="region of interest" description="Disordered" evidence="1">
    <location>
        <begin position="2024"/>
        <end position="2062"/>
    </location>
</feature>
<comment type="caution">
    <text evidence="3">The sequence shown here is derived from an EMBL/GenBank/DDBJ whole genome shotgun (WGS) entry which is preliminary data.</text>
</comment>
<dbReference type="InterPro" id="IPR005062">
    <property type="entry name" value="SAC3/GANP/THP3_conserved"/>
</dbReference>
<feature type="domain" description="SAC3/GANP/THP3 conserved" evidence="2">
    <location>
        <begin position="773"/>
        <end position="1090"/>
    </location>
</feature>
<evidence type="ECO:0000313" key="3">
    <source>
        <dbReference type="EMBL" id="CAK7228460.1"/>
    </source>
</evidence>
<feature type="compositionally biased region" description="Low complexity" evidence="1">
    <location>
        <begin position="1251"/>
        <end position="1262"/>
    </location>
</feature>
<dbReference type="InterPro" id="IPR045107">
    <property type="entry name" value="SAC3/GANP/THP3"/>
</dbReference>
<feature type="compositionally biased region" description="Basic and acidic residues" evidence="1">
    <location>
        <begin position="10"/>
        <end position="25"/>
    </location>
</feature>
<protein>
    <submittedName>
        <fullName evidence="3">Actin cytoskeleton and mitosis protein</fullName>
    </submittedName>
</protein>
<feature type="compositionally biased region" description="Polar residues" evidence="1">
    <location>
        <begin position="2046"/>
        <end position="2060"/>
    </location>
</feature>
<dbReference type="PANTHER" id="PTHR12436:SF3">
    <property type="entry name" value="GERMINAL-CENTER ASSOCIATED NUCLEAR PROTEIN"/>
    <property type="match status" value="1"/>
</dbReference>
<accession>A0ABP0C8V7</accession>
<feature type="compositionally biased region" description="Low complexity" evidence="1">
    <location>
        <begin position="1314"/>
        <end position="1324"/>
    </location>
</feature>
<feature type="compositionally biased region" description="Low complexity" evidence="1">
    <location>
        <begin position="464"/>
        <end position="480"/>
    </location>
</feature>
<feature type="region of interest" description="Disordered" evidence="1">
    <location>
        <begin position="1356"/>
        <end position="1453"/>
    </location>
</feature>
<feature type="compositionally biased region" description="Polar residues" evidence="1">
    <location>
        <begin position="666"/>
        <end position="682"/>
    </location>
</feature>
<feature type="compositionally biased region" description="Low complexity" evidence="1">
    <location>
        <begin position="1195"/>
        <end position="1236"/>
    </location>
</feature>
<feature type="region of interest" description="Disordered" evidence="1">
    <location>
        <begin position="1949"/>
        <end position="2006"/>
    </location>
</feature>